<dbReference type="GO" id="GO:0003677">
    <property type="term" value="F:DNA binding"/>
    <property type="evidence" value="ECO:0007669"/>
    <property type="project" value="UniProtKB-UniRule"/>
</dbReference>
<comment type="caution">
    <text evidence="9">The sequence shown here is derived from an EMBL/GenBank/DDBJ whole genome shotgun (WGS) entry which is preliminary data.</text>
</comment>
<evidence type="ECO:0000256" key="1">
    <source>
        <dbReference type="ARBA" id="ARBA00003283"/>
    </source>
</evidence>
<dbReference type="PANTHER" id="PTHR30349">
    <property type="entry name" value="PHAGE INTEGRASE-RELATED"/>
    <property type="match status" value="1"/>
</dbReference>
<dbReference type="EMBL" id="DXEM01000001">
    <property type="protein sequence ID" value="HIX66519.1"/>
    <property type="molecule type" value="Genomic_DNA"/>
</dbReference>
<evidence type="ECO:0000313" key="9">
    <source>
        <dbReference type="EMBL" id="HIX66519.1"/>
    </source>
</evidence>
<evidence type="ECO:0000256" key="6">
    <source>
        <dbReference type="PROSITE-ProRule" id="PRU01248"/>
    </source>
</evidence>
<dbReference type="Gene3D" id="1.10.443.10">
    <property type="entry name" value="Intergrase catalytic core"/>
    <property type="match status" value="1"/>
</dbReference>
<dbReference type="InterPro" id="IPR013762">
    <property type="entry name" value="Integrase-like_cat_sf"/>
</dbReference>
<sequence>MNVSSCISEYLQYCRYRKELDEKTIKAYRIDLKQMELYIGDDIFNRFLLDSYITDLHKRYKQKTVKRKIASIKAFYSCLEERELLEKENPFHKIKVRFKEEKVLPRIISRQEIEILLKCMYSVKDRNKNNKVIQRDIAVVELLFATGARVYEISNMEYGAVNLDSGTIRIMGKGKKERYLQICNDEVIQSLQEYCSSWETEIKETGYFFVNSRKKQLSEQSIREILKKYSVEAGLETKITPHMFRHSVATYLIEEGADISQVQKILGHSSIKTTQIYIYVAAKMQAEVLRMFHPRNKMQFQIEAE</sequence>
<evidence type="ECO:0000256" key="5">
    <source>
        <dbReference type="ARBA" id="ARBA00023172"/>
    </source>
</evidence>
<dbReference type="InterPro" id="IPR050090">
    <property type="entry name" value="Tyrosine_recombinase_XerCD"/>
</dbReference>
<dbReference type="GO" id="GO:0006310">
    <property type="term" value="P:DNA recombination"/>
    <property type="evidence" value="ECO:0007669"/>
    <property type="project" value="UniProtKB-KW"/>
</dbReference>
<evidence type="ECO:0000256" key="2">
    <source>
        <dbReference type="ARBA" id="ARBA00008857"/>
    </source>
</evidence>
<reference evidence="9" key="1">
    <citation type="journal article" date="2021" name="PeerJ">
        <title>Extensive microbial diversity within the chicken gut microbiome revealed by metagenomics and culture.</title>
        <authorList>
            <person name="Gilroy R."/>
            <person name="Ravi A."/>
            <person name="Getino M."/>
            <person name="Pursley I."/>
            <person name="Horton D.L."/>
            <person name="Alikhan N.F."/>
            <person name="Baker D."/>
            <person name="Gharbi K."/>
            <person name="Hall N."/>
            <person name="Watson M."/>
            <person name="Adriaenssens E.M."/>
            <person name="Foster-Nyarko E."/>
            <person name="Jarju S."/>
            <person name="Secka A."/>
            <person name="Antonio M."/>
            <person name="Oren A."/>
            <person name="Chaudhuri R.R."/>
            <person name="La Ragione R."/>
            <person name="Hildebrand F."/>
            <person name="Pallen M.J."/>
        </authorList>
    </citation>
    <scope>NUCLEOTIDE SEQUENCE</scope>
    <source>
        <strain evidence="9">CHK191-13928</strain>
    </source>
</reference>
<dbReference type="Pfam" id="PF02899">
    <property type="entry name" value="Phage_int_SAM_1"/>
    <property type="match status" value="1"/>
</dbReference>
<feature type="domain" description="Core-binding (CB)" evidence="8">
    <location>
        <begin position="1"/>
        <end position="80"/>
    </location>
</feature>
<organism evidence="9 10">
    <name type="scientific">Candidatus Anaerostipes excrementavium</name>
    <dbReference type="NCBI Taxonomy" id="2838463"/>
    <lineage>
        <taxon>Bacteria</taxon>
        <taxon>Bacillati</taxon>
        <taxon>Bacillota</taxon>
        <taxon>Clostridia</taxon>
        <taxon>Lachnospirales</taxon>
        <taxon>Lachnospiraceae</taxon>
        <taxon>Anaerostipes</taxon>
    </lineage>
</organism>
<dbReference type="SUPFAM" id="SSF56349">
    <property type="entry name" value="DNA breaking-rejoining enzymes"/>
    <property type="match status" value="1"/>
</dbReference>
<keyword evidence="4 6" id="KW-0238">DNA-binding</keyword>
<dbReference type="Pfam" id="PF00589">
    <property type="entry name" value="Phage_integrase"/>
    <property type="match status" value="1"/>
</dbReference>
<feature type="domain" description="Tyr recombinase" evidence="7">
    <location>
        <begin position="103"/>
        <end position="290"/>
    </location>
</feature>
<dbReference type="Proteomes" id="UP000886721">
    <property type="component" value="Unassembled WGS sequence"/>
</dbReference>
<keyword evidence="3" id="KW-0229">DNA integration</keyword>
<dbReference type="AlphaFoldDB" id="A0A9D1WSM8"/>
<evidence type="ECO:0000259" key="7">
    <source>
        <dbReference type="PROSITE" id="PS51898"/>
    </source>
</evidence>
<dbReference type="InterPro" id="IPR044068">
    <property type="entry name" value="CB"/>
</dbReference>
<protein>
    <submittedName>
        <fullName evidence="9">Tyrosine-type recombinase/integrase</fullName>
    </submittedName>
</protein>
<dbReference type="GO" id="GO:0015074">
    <property type="term" value="P:DNA integration"/>
    <property type="evidence" value="ECO:0007669"/>
    <property type="project" value="UniProtKB-KW"/>
</dbReference>
<evidence type="ECO:0000256" key="3">
    <source>
        <dbReference type="ARBA" id="ARBA00022908"/>
    </source>
</evidence>
<keyword evidence="5" id="KW-0233">DNA recombination</keyword>
<dbReference type="PROSITE" id="PS51900">
    <property type="entry name" value="CB"/>
    <property type="match status" value="1"/>
</dbReference>
<comment type="similarity">
    <text evidence="2">Belongs to the 'phage' integrase family.</text>
</comment>
<dbReference type="PANTHER" id="PTHR30349:SF41">
    <property type="entry name" value="INTEGRASE_RECOMBINASE PROTEIN MJ0367-RELATED"/>
    <property type="match status" value="1"/>
</dbReference>
<comment type="function">
    <text evidence="1">Site-specific tyrosine recombinase, which acts by catalyzing the cutting and rejoining of the recombining DNA molecules.</text>
</comment>
<evidence type="ECO:0000256" key="4">
    <source>
        <dbReference type="ARBA" id="ARBA00023125"/>
    </source>
</evidence>
<gene>
    <name evidence="9" type="ORF">H9735_00160</name>
</gene>
<evidence type="ECO:0000259" key="8">
    <source>
        <dbReference type="PROSITE" id="PS51900"/>
    </source>
</evidence>
<accession>A0A9D1WSM8</accession>
<dbReference type="InterPro" id="IPR002104">
    <property type="entry name" value="Integrase_catalytic"/>
</dbReference>
<dbReference type="InterPro" id="IPR010998">
    <property type="entry name" value="Integrase_recombinase_N"/>
</dbReference>
<reference evidence="9" key="2">
    <citation type="submission" date="2021-04" db="EMBL/GenBank/DDBJ databases">
        <authorList>
            <person name="Gilroy R."/>
        </authorList>
    </citation>
    <scope>NUCLEOTIDE SEQUENCE</scope>
    <source>
        <strain evidence="9">CHK191-13928</strain>
    </source>
</reference>
<name>A0A9D1WSM8_9FIRM</name>
<dbReference type="Gene3D" id="1.10.150.130">
    <property type="match status" value="1"/>
</dbReference>
<evidence type="ECO:0000313" key="10">
    <source>
        <dbReference type="Proteomes" id="UP000886721"/>
    </source>
</evidence>
<dbReference type="InterPro" id="IPR004107">
    <property type="entry name" value="Integrase_SAM-like_N"/>
</dbReference>
<dbReference type="PROSITE" id="PS51898">
    <property type="entry name" value="TYR_RECOMBINASE"/>
    <property type="match status" value="1"/>
</dbReference>
<dbReference type="InterPro" id="IPR011010">
    <property type="entry name" value="DNA_brk_join_enz"/>
</dbReference>
<proteinExistence type="inferred from homology"/>